<gene>
    <name evidence="1" type="ORF">PMLFYP103_00897</name>
</gene>
<dbReference type="PROSITE" id="PS51257">
    <property type="entry name" value="PROKAR_LIPOPROTEIN"/>
    <property type="match status" value="1"/>
</dbReference>
<sequence>MKRIAAILLLLLFSCSEKKQSLPELLETWQGKVVSFPTNPVFTRYGKDTVDFNIHPSPYTILFYVDSNSCVDCKLKLNEWKQFKQEVDSSGGEVQYLFFIHNKRPKYVRNILRSGNFDWPVCLDQKNELDHLNQFPEDEQFHAFLLDRNFRVLVVGDPMRNLEIRNLYLKHILGMQPDWVKLETTAIVDDPIKDVGEITGNKPVRHSFKIRNTGLSPLIVTDVATTCGCMQYEYDKKPVDSGKELIFTLIYTPKHSGFFSETVLVRCNTNKAIKIILKGKIKPAQQKL</sequence>
<dbReference type="Gene3D" id="3.40.30.10">
    <property type="entry name" value="Glutaredoxin"/>
    <property type="match status" value="1"/>
</dbReference>
<organism evidence="1">
    <name type="scientific">Parabacteroides merdae</name>
    <dbReference type="NCBI Taxonomy" id="46503"/>
    <lineage>
        <taxon>Bacteria</taxon>
        <taxon>Pseudomonadati</taxon>
        <taxon>Bacteroidota</taxon>
        <taxon>Bacteroidia</taxon>
        <taxon>Bacteroidales</taxon>
        <taxon>Tannerellaceae</taxon>
        <taxon>Parabacteroides</taxon>
    </lineage>
</organism>
<dbReference type="AlphaFoldDB" id="A0A6N3B4M4"/>
<dbReference type="RefSeq" id="WP_046452771.1">
    <property type="nucleotide sequence ID" value="NZ_BAABZJ010000001.1"/>
</dbReference>
<dbReference type="InterPro" id="IPR011467">
    <property type="entry name" value="DUF1573"/>
</dbReference>
<dbReference type="PANTHER" id="PTHR37833">
    <property type="entry name" value="LIPOPROTEIN-RELATED"/>
    <property type="match status" value="1"/>
</dbReference>
<dbReference type="InterPro" id="IPR013783">
    <property type="entry name" value="Ig-like_fold"/>
</dbReference>
<reference evidence="1" key="1">
    <citation type="submission" date="2019-11" db="EMBL/GenBank/DDBJ databases">
        <authorList>
            <person name="Feng L."/>
        </authorList>
    </citation>
    <scope>NUCLEOTIDE SEQUENCE</scope>
    <source>
        <strain evidence="1">PmerdaeLFYP103</strain>
    </source>
</reference>
<evidence type="ECO:0008006" key="2">
    <source>
        <dbReference type="Google" id="ProtNLM"/>
    </source>
</evidence>
<dbReference type="EMBL" id="CACRUV010000015">
    <property type="protein sequence ID" value="VYT97567.1"/>
    <property type="molecule type" value="Genomic_DNA"/>
</dbReference>
<evidence type="ECO:0000313" key="1">
    <source>
        <dbReference type="EMBL" id="VYT97567.1"/>
    </source>
</evidence>
<protein>
    <recommendedName>
        <fullName evidence="2">DUF1573 domain-containing protein</fullName>
    </recommendedName>
</protein>
<name>A0A6N3B4M4_9BACT</name>
<dbReference type="Gene3D" id="2.60.40.10">
    <property type="entry name" value="Immunoglobulins"/>
    <property type="match status" value="1"/>
</dbReference>
<dbReference type="Pfam" id="PF07610">
    <property type="entry name" value="DUF1573"/>
    <property type="match status" value="1"/>
</dbReference>
<dbReference type="PANTHER" id="PTHR37833:SF1">
    <property type="entry name" value="SIGNAL PEPTIDE PROTEIN"/>
    <property type="match status" value="1"/>
</dbReference>
<accession>A0A6N3B4M4</accession>
<proteinExistence type="predicted"/>